<dbReference type="PaxDb" id="6239-K09C4.9"/>
<dbReference type="InParanoid" id="Q21377"/>
<organism evidence="2 3">
    <name type="scientific">Caenorhabditis elegans</name>
    <dbReference type="NCBI Taxonomy" id="6239"/>
    <lineage>
        <taxon>Eukaryota</taxon>
        <taxon>Metazoa</taxon>
        <taxon>Ecdysozoa</taxon>
        <taxon>Nematoda</taxon>
        <taxon>Chromadorea</taxon>
        <taxon>Rhabditida</taxon>
        <taxon>Rhabditina</taxon>
        <taxon>Rhabditomorpha</taxon>
        <taxon>Rhabditoidea</taxon>
        <taxon>Rhabditidae</taxon>
        <taxon>Peloderinae</taxon>
        <taxon>Caenorhabditis</taxon>
    </lineage>
</organism>
<dbReference type="AlphaFoldDB" id="Q21377"/>
<proteinExistence type="predicted"/>
<dbReference type="UCSC" id="K09C4.9">
    <property type="organism name" value="c. elegans"/>
</dbReference>
<gene>
    <name evidence="2" type="ORF">CELE_K09C4.9</name>
    <name evidence="2 4" type="ORF">K09C4.9</name>
</gene>
<dbReference type="KEGG" id="cel:CELE_K09C4.9"/>
<dbReference type="CTD" id="187198"/>
<protein>
    <submittedName>
        <fullName evidence="2">Ovule protein</fullName>
    </submittedName>
</protein>
<dbReference type="PIR" id="T16585">
    <property type="entry name" value="T16585"/>
</dbReference>
<dbReference type="Bgee" id="WBGene00019553">
    <property type="expression patterns" value="Expressed in larva"/>
</dbReference>
<sequence>MQSNKNSINFSACQSPEQLNVDHGMQQKAKDSGLEKNKSSNKTTKGVANGQDMAEALPKKQNSILKTSRKTLGALSSGQILVLRNCPMKNLDTESECMPTTDTDTET</sequence>
<feature type="compositionally biased region" description="Basic and acidic residues" evidence="1">
    <location>
        <begin position="28"/>
        <end position="38"/>
    </location>
</feature>
<dbReference type="STRING" id="6239.K09C4.9.1"/>
<accession>Q21377</accession>
<dbReference type="Proteomes" id="UP000001940">
    <property type="component" value="Chromosome X"/>
</dbReference>
<name>Q21377_CAEEL</name>
<reference evidence="2 3" key="1">
    <citation type="journal article" date="1998" name="Science">
        <title>Genome sequence of the nematode C. elegans: a platform for investigating biology.</title>
        <authorList>
            <consortium name="The C. elegans sequencing consortium"/>
            <person name="Sulson J.E."/>
            <person name="Waterston R."/>
        </authorList>
    </citation>
    <scope>NUCLEOTIDE SEQUENCE [LARGE SCALE GENOMIC DNA]</scope>
    <source>
        <strain evidence="2 3">Bristol N2</strain>
    </source>
</reference>
<dbReference type="HOGENOM" id="CLU_2212327_0_0_1"/>
<dbReference type="GeneID" id="187198"/>
<evidence type="ECO:0000313" key="2">
    <source>
        <dbReference type="EMBL" id="CCD69247.1"/>
    </source>
</evidence>
<dbReference type="AGR" id="WB:WBGene00019553"/>
<feature type="compositionally biased region" description="Polar residues" evidence="1">
    <location>
        <begin position="1"/>
        <end position="18"/>
    </location>
</feature>
<dbReference type="WormBase" id="K09C4.9">
    <property type="protein sequence ID" value="CE04737"/>
    <property type="gene ID" value="WBGene00019553"/>
</dbReference>
<evidence type="ECO:0000313" key="3">
    <source>
        <dbReference type="Proteomes" id="UP000001940"/>
    </source>
</evidence>
<dbReference type="RefSeq" id="NP_508561.1">
    <property type="nucleotide sequence ID" value="NM_076160.1"/>
</dbReference>
<keyword evidence="3" id="KW-1185">Reference proteome</keyword>
<evidence type="ECO:0000256" key="1">
    <source>
        <dbReference type="SAM" id="MobiDB-lite"/>
    </source>
</evidence>
<evidence type="ECO:0000313" key="4">
    <source>
        <dbReference type="WormBase" id="K09C4.9"/>
    </source>
</evidence>
<feature type="region of interest" description="Disordered" evidence="1">
    <location>
        <begin position="1"/>
        <end position="52"/>
    </location>
</feature>
<dbReference type="EMBL" id="BX284606">
    <property type="protein sequence ID" value="CCD69247.1"/>
    <property type="molecule type" value="Genomic_DNA"/>
</dbReference>